<evidence type="ECO:0000256" key="1">
    <source>
        <dbReference type="ARBA" id="ARBA00010876"/>
    </source>
</evidence>
<feature type="active site" evidence="2">
    <location>
        <position position="71"/>
    </location>
</feature>
<reference evidence="5 6" key="1">
    <citation type="journal article" date="2016" name="Environ. Microbiol.">
        <title>Genomic resolution of a cold subsurface aquifer community provides metabolic insights for novel microbes adapted to high CO concentrations.</title>
        <authorList>
            <person name="Probst A.J."/>
            <person name="Castelle C.J."/>
            <person name="Singh A."/>
            <person name="Brown C.T."/>
            <person name="Anantharaman K."/>
            <person name="Sharon I."/>
            <person name="Hug L.A."/>
            <person name="Burstein D."/>
            <person name="Emerson J.B."/>
            <person name="Thomas B.C."/>
            <person name="Banfield J.F."/>
        </authorList>
    </citation>
    <scope>NUCLEOTIDE SEQUENCE [LARGE SCALE GENOMIC DNA]</scope>
    <source>
        <strain evidence="5">CG1_02_37_22</strain>
    </source>
</reference>
<dbReference type="EMBL" id="MNUY01000081">
    <property type="protein sequence ID" value="OIO12730.1"/>
    <property type="molecule type" value="Genomic_DNA"/>
</dbReference>
<comment type="caution">
    <text evidence="5">The sequence shown here is derived from an EMBL/GenBank/DDBJ whole genome shotgun (WGS) entry which is preliminary data.</text>
</comment>
<evidence type="ECO:0000256" key="2">
    <source>
        <dbReference type="PIRSR" id="PIRSR606225-1"/>
    </source>
</evidence>
<dbReference type="InterPro" id="IPR006225">
    <property type="entry name" value="PsdUridine_synth_RluC/D"/>
</dbReference>
<dbReference type="GO" id="GO:0000455">
    <property type="term" value="P:enzyme-directed rRNA pseudouridine synthesis"/>
    <property type="evidence" value="ECO:0007669"/>
    <property type="project" value="TreeGrafter"/>
</dbReference>
<dbReference type="InterPro" id="IPR050188">
    <property type="entry name" value="RluA_PseudoU_synthase"/>
</dbReference>
<dbReference type="InterPro" id="IPR020103">
    <property type="entry name" value="PsdUridine_synth_cat_dom_sf"/>
</dbReference>
<evidence type="ECO:0000259" key="4">
    <source>
        <dbReference type="Pfam" id="PF00849"/>
    </source>
</evidence>
<dbReference type="NCBIfam" id="TIGR00005">
    <property type="entry name" value="rluA_subfam"/>
    <property type="match status" value="1"/>
</dbReference>
<dbReference type="PANTHER" id="PTHR21600:SF87">
    <property type="entry name" value="RNA PSEUDOURIDYLATE SYNTHASE DOMAIN-CONTAINING PROTEIN 1"/>
    <property type="match status" value="1"/>
</dbReference>
<dbReference type="STRING" id="1805209.AUJ73_05115"/>
<organism evidence="5 6">
    <name type="scientific">Candidatus Gottesmanbacteria bacterium CG1_02_37_22</name>
    <dbReference type="NCBI Taxonomy" id="1805209"/>
    <lineage>
        <taxon>Bacteria</taxon>
        <taxon>Candidatus Gottesmaniibacteriota</taxon>
    </lineage>
</organism>
<sequence>MNIPVVFQDDCLLVINKPSGIVVNRSESTKGQTLQDWIENTYKTNFNLYSVDQNSGTDDFKDRSGVVHRLDKDTSGLLIIALNYVSFTNLQRQFYDRIVEKKYLTLVHGKMQSVMGTIKAPVGRLPWDRQKFGVISSGREAETSFKAMSYYSNNNAVFSLLDITPHTGRTHQIRIHLKYYGYPVVSDRLYCGRVRYKDDLKFCSRLFLHAYYLKFRHPAKNSWIELRTDLPEELKNVLDSINKVDLY</sequence>
<dbReference type="GO" id="GO:0140098">
    <property type="term" value="F:catalytic activity, acting on RNA"/>
    <property type="evidence" value="ECO:0007669"/>
    <property type="project" value="UniProtKB-ARBA"/>
</dbReference>
<dbReference type="CDD" id="cd02869">
    <property type="entry name" value="PseudoU_synth_RluA_like"/>
    <property type="match status" value="1"/>
</dbReference>
<evidence type="ECO:0000313" key="5">
    <source>
        <dbReference type="EMBL" id="OIO12730.1"/>
    </source>
</evidence>
<gene>
    <name evidence="5" type="ORF">AUJ73_05115</name>
</gene>
<dbReference type="InterPro" id="IPR006145">
    <property type="entry name" value="PsdUridine_synth_RsuA/RluA"/>
</dbReference>
<dbReference type="Pfam" id="PF00849">
    <property type="entry name" value="PseudoU_synth_2"/>
    <property type="match status" value="1"/>
</dbReference>
<dbReference type="GO" id="GO:0003723">
    <property type="term" value="F:RNA binding"/>
    <property type="evidence" value="ECO:0007669"/>
    <property type="project" value="InterPro"/>
</dbReference>
<protein>
    <recommendedName>
        <fullName evidence="3">Pseudouridine synthase</fullName>
        <ecNumber evidence="3">5.4.99.-</ecNumber>
    </recommendedName>
</protein>
<evidence type="ECO:0000313" key="6">
    <source>
        <dbReference type="Proteomes" id="UP000183120"/>
    </source>
</evidence>
<comment type="function">
    <text evidence="3">Responsible for synthesis of pseudouridine from uracil.</text>
</comment>
<dbReference type="EC" id="5.4.99.-" evidence="3"/>
<dbReference type="PROSITE" id="PS01129">
    <property type="entry name" value="PSI_RLU"/>
    <property type="match status" value="1"/>
</dbReference>
<proteinExistence type="inferred from homology"/>
<dbReference type="PANTHER" id="PTHR21600">
    <property type="entry name" value="MITOCHONDRIAL RNA PSEUDOURIDINE SYNTHASE"/>
    <property type="match status" value="1"/>
</dbReference>
<comment type="similarity">
    <text evidence="1 3">Belongs to the pseudouridine synthase RluA family.</text>
</comment>
<dbReference type="InterPro" id="IPR006224">
    <property type="entry name" value="PsdUridine_synth_RluA-like_CS"/>
</dbReference>
<keyword evidence="3" id="KW-0413">Isomerase</keyword>
<dbReference type="Gene3D" id="3.30.2350.10">
    <property type="entry name" value="Pseudouridine synthase"/>
    <property type="match status" value="1"/>
</dbReference>
<evidence type="ECO:0000256" key="3">
    <source>
        <dbReference type="RuleBase" id="RU362028"/>
    </source>
</evidence>
<dbReference type="GO" id="GO:0009982">
    <property type="term" value="F:pseudouridine synthase activity"/>
    <property type="evidence" value="ECO:0007669"/>
    <property type="project" value="InterPro"/>
</dbReference>
<dbReference type="AlphaFoldDB" id="A0A1J4TLN3"/>
<name>A0A1J4TLN3_9BACT</name>
<comment type="catalytic activity">
    <reaction evidence="3">
        <text>a uridine in RNA = a pseudouridine in RNA</text>
        <dbReference type="Rhea" id="RHEA:48348"/>
        <dbReference type="Rhea" id="RHEA-COMP:12068"/>
        <dbReference type="Rhea" id="RHEA-COMP:12069"/>
        <dbReference type="ChEBI" id="CHEBI:65314"/>
        <dbReference type="ChEBI" id="CHEBI:65315"/>
    </reaction>
</comment>
<dbReference type="Proteomes" id="UP000183120">
    <property type="component" value="Unassembled WGS sequence"/>
</dbReference>
<dbReference type="SUPFAM" id="SSF55120">
    <property type="entry name" value="Pseudouridine synthase"/>
    <property type="match status" value="1"/>
</dbReference>
<feature type="domain" description="Pseudouridine synthase RsuA/RluA-like" evidence="4">
    <location>
        <begin position="12"/>
        <end position="178"/>
    </location>
</feature>
<accession>A0A1J4TLN3</accession>